<evidence type="ECO:0000256" key="10">
    <source>
        <dbReference type="ARBA" id="ARBA00038897"/>
    </source>
</evidence>
<evidence type="ECO:0000256" key="5">
    <source>
        <dbReference type="ARBA" id="ARBA00022827"/>
    </source>
</evidence>
<comment type="cofactor">
    <cofactor evidence="1">
        <name>FAD</name>
        <dbReference type="ChEBI" id="CHEBI:57692"/>
    </cofactor>
</comment>
<dbReference type="InterPro" id="IPR017896">
    <property type="entry name" value="4Fe4S_Fe-S-bd"/>
</dbReference>
<dbReference type="InterPro" id="IPR016167">
    <property type="entry name" value="FAD-bd_PCMH_sub1"/>
</dbReference>
<dbReference type="Gene3D" id="3.30.70.2740">
    <property type="match status" value="1"/>
</dbReference>
<dbReference type="Gene3D" id="3.30.70.2190">
    <property type="match status" value="1"/>
</dbReference>
<evidence type="ECO:0000256" key="9">
    <source>
        <dbReference type="ARBA" id="ARBA00023014"/>
    </source>
</evidence>
<dbReference type="PANTHER" id="PTHR11748:SF111">
    <property type="entry name" value="D-LACTATE DEHYDROGENASE, MITOCHONDRIAL-RELATED"/>
    <property type="match status" value="1"/>
</dbReference>
<dbReference type="GO" id="GO:1903457">
    <property type="term" value="P:lactate catabolic process"/>
    <property type="evidence" value="ECO:0007669"/>
    <property type="project" value="TreeGrafter"/>
</dbReference>
<dbReference type="InterPro" id="IPR016169">
    <property type="entry name" value="FAD-bd_PCMH_sub2"/>
</dbReference>
<dbReference type="GO" id="GO:0046872">
    <property type="term" value="F:metal ion binding"/>
    <property type="evidence" value="ECO:0007669"/>
    <property type="project" value="UniProtKB-KW"/>
</dbReference>
<keyword evidence="4" id="KW-0479">Metal-binding</keyword>
<dbReference type="GO" id="GO:0071949">
    <property type="term" value="F:FAD binding"/>
    <property type="evidence" value="ECO:0007669"/>
    <property type="project" value="InterPro"/>
</dbReference>
<evidence type="ECO:0000313" key="13">
    <source>
        <dbReference type="EMBL" id="NYD74981.1"/>
    </source>
</evidence>
<dbReference type="InterPro" id="IPR006094">
    <property type="entry name" value="Oxid_FAD_bind_N"/>
</dbReference>
<dbReference type="InterPro" id="IPR004017">
    <property type="entry name" value="Cys_rich_dom"/>
</dbReference>
<dbReference type="InterPro" id="IPR016164">
    <property type="entry name" value="FAD-linked_Oxase-like_C"/>
</dbReference>
<dbReference type="PANTHER" id="PTHR11748">
    <property type="entry name" value="D-LACTATE DEHYDROGENASE"/>
    <property type="match status" value="1"/>
</dbReference>
<keyword evidence="3" id="KW-0285">Flavoprotein</keyword>
<keyword evidence="5" id="KW-0274">FAD</keyword>
<keyword evidence="7" id="KW-0560">Oxidoreductase</keyword>
<reference evidence="13 14" key="1">
    <citation type="submission" date="2020-07" db="EMBL/GenBank/DDBJ databases">
        <title>Sequencing the genomes of 1000 actinobacteria strains.</title>
        <authorList>
            <person name="Klenk H.-P."/>
        </authorList>
    </citation>
    <scope>NUCLEOTIDE SEQUENCE [LARGE SCALE GENOMIC DNA]</scope>
    <source>
        <strain evidence="13 14">DSM 23871</strain>
    </source>
</reference>
<dbReference type="InterPro" id="IPR004113">
    <property type="entry name" value="FAD-bd_oxidored_4_C"/>
</dbReference>
<dbReference type="Pfam" id="PF13183">
    <property type="entry name" value="Fer4_8"/>
    <property type="match status" value="1"/>
</dbReference>
<dbReference type="InterPro" id="IPR016166">
    <property type="entry name" value="FAD-bd_PCMH"/>
</dbReference>
<name>A0A852T285_9MICO</name>
<accession>A0A852T285</accession>
<dbReference type="EMBL" id="JACCBJ010000001">
    <property type="protein sequence ID" value="NYD74981.1"/>
    <property type="molecule type" value="Genomic_DNA"/>
</dbReference>
<dbReference type="Gene3D" id="3.30.465.10">
    <property type="match status" value="1"/>
</dbReference>
<evidence type="ECO:0000256" key="7">
    <source>
        <dbReference type="ARBA" id="ARBA00023002"/>
    </source>
</evidence>
<comment type="caution">
    <text evidence="13">The sequence shown here is derived from an EMBL/GenBank/DDBJ whole genome shotgun (WGS) entry which is preliminary data.</text>
</comment>
<comment type="similarity">
    <text evidence="2">Belongs to the FAD-binding oxidoreductase/transferase type 4 family.</text>
</comment>
<dbReference type="GO" id="GO:0004458">
    <property type="term" value="F:D-lactate dehydrogenase (cytochrome) activity"/>
    <property type="evidence" value="ECO:0007669"/>
    <property type="project" value="UniProtKB-EC"/>
</dbReference>
<evidence type="ECO:0000259" key="12">
    <source>
        <dbReference type="PROSITE" id="PS51387"/>
    </source>
</evidence>
<dbReference type="InterPro" id="IPR009051">
    <property type="entry name" value="Helical_ferredxn"/>
</dbReference>
<evidence type="ECO:0000256" key="8">
    <source>
        <dbReference type="ARBA" id="ARBA00023004"/>
    </source>
</evidence>
<dbReference type="SUPFAM" id="SSF46548">
    <property type="entry name" value="alpha-helical ferredoxin"/>
    <property type="match status" value="1"/>
</dbReference>
<dbReference type="PROSITE" id="PS51379">
    <property type="entry name" value="4FE4S_FER_2"/>
    <property type="match status" value="1"/>
</dbReference>
<keyword evidence="14" id="KW-1185">Reference proteome</keyword>
<dbReference type="AlphaFoldDB" id="A0A852T285"/>
<keyword evidence="6" id="KW-0809">Transit peptide</keyword>
<evidence type="ECO:0000256" key="2">
    <source>
        <dbReference type="ARBA" id="ARBA00008000"/>
    </source>
</evidence>
<dbReference type="SUPFAM" id="SSF55103">
    <property type="entry name" value="FAD-linked oxidases, C-terminal domain"/>
    <property type="match status" value="1"/>
</dbReference>
<evidence type="ECO:0000256" key="3">
    <source>
        <dbReference type="ARBA" id="ARBA00022630"/>
    </source>
</evidence>
<evidence type="ECO:0000256" key="4">
    <source>
        <dbReference type="ARBA" id="ARBA00022723"/>
    </source>
</evidence>
<sequence>MAPSAELAERLERLAPGTVRDRAIDRLAMAHDASHYLMTPLGVVTVRDTAHLAALLRLSGSSGTPIAFRSGGTSLSGQASTEGLLLDTRRNFRAIEVLDGGARVRVQPGATVRQVNARLARHTRKLGPDPASEAACTVGGVVANNSSGMSCGTEFNTYNTIESAVLVLADGTVLDTAAPDADERMREAAPALWHGLAELRDRVRSDPAMVETIRRQYAIKNTMGYGVNAFLDHDSPVQLLLHLVVGSEGTLAFVAEATFRTLPVRAHTATGMLYFPTLADATGALPALVASGLATVELLDATSLRVAQRDPGADDELLALRVDRHAALLVEYQEADADALASRLAAWPELVAPLPLAQPATLTQDPRRRDALWHIRKDLYATVAGNRPSGTTAMLEDIAVPVAALRETCEGLTALFDRHGYEDSVIFGHAKDGNIHFMLTERFDDPGSTQRYAEFTEEMVALVLRNGGTLKAEHGTGRIMAPYVRRQFGDDLYGVMLRVKELADPRGLLNPGVLLNEDPDGPLQHLKLTPTVEAEVDRCVECGYCEPVCPSKDLTVTPRQRIVLRRERERARLAGDAELVAELDRDYGYDGLDTCAADGMCQTACPVRIDTGKLVKRLRAEHDHPVAGAGWDAAAKHWGTVTRAGATAMTTAKLLPAPLVTAVTDLGRTLLGADDVPRYDGGLPRGGTRRRARATADAVAVYVPSCIGSMFGPADASQGVRDAFLALCERAGVAVTIPEGVESMCCGTPWTSKGNPAGHRTMAANVVPALQEATRGGELPVISDGVSCTEGFLNLAAGSGLTVIDAVAFVEREVLPALSVRAPFASIAVHPTCSSTHLGVTDPMVRVASAISDDVVVPVDWGCCAFAGDRGMLHPELTASATRAESAELAGREFAAYASANRTCELGMTRATGKPYRHILELLDDATRT</sequence>
<dbReference type="InterPro" id="IPR017900">
    <property type="entry name" value="4Fe4S_Fe_S_CS"/>
</dbReference>
<evidence type="ECO:0000259" key="11">
    <source>
        <dbReference type="PROSITE" id="PS51379"/>
    </source>
</evidence>
<dbReference type="GO" id="GO:0008720">
    <property type="term" value="F:D-lactate dehydrogenase (NAD+) activity"/>
    <property type="evidence" value="ECO:0007669"/>
    <property type="project" value="TreeGrafter"/>
</dbReference>
<dbReference type="Pfam" id="PF02913">
    <property type="entry name" value="FAD-oxidase_C"/>
    <property type="match status" value="1"/>
</dbReference>
<evidence type="ECO:0000256" key="1">
    <source>
        <dbReference type="ARBA" id="ARBA00001974"/>
    </source>
</evidence>
<feature type="domain" description="FAD-binding PCMH-type" evidence="12">
    <location>
        <begin position="36"/>
        <end position="264"/>
    </location>
</feature>
<gene>
    <name evidence="13" type="ORF">BJ963_002500</name>
</gene>
<dbReference type="Gene3D" id="1.10.1060.10">
    <property type="entry name" value="Alpha-helical ferredoxin"/>
    <property type="match status" value="1"/>
</dbReference>
<evidence type="ECO:0000256" key="6">
    <source>
        <dbReference type="ARBA" id="ARBA00022946"/>
    </source>
</evidence>
<dbReference type="Pfam" id="PF02754">
    <property type="entry name" value="CCG"/>
    <property type="match status" value="1"/>
</dbReference>
<dbReference type="InterPro" id="IPR036318">
    <property type="entry name" value="FAD-bd_PCMH-like_sf"/>
</dbReference>
<dbReference type="Gene3D" id="3.30.43.10">
    <property type="entry name" value="Uridine Diphospho-n-acetylenolpyruvylglucosamine Reductase, domain 2"/>
    <property type="match status" value="1"/>
</dbReference>
<keyword evidence="9" id="KW-0411">Iron-sulfur</keyword>
<evidence type="ECO:0000313" key="14">
    <source>
        <dbReference type="Proteomes" id="UP000589620"/>
    </source>
</evidence>
<dbReference type="PROSITE" id="PS51387">
    <property type="entry name" value="FAD_PCMH"/>
    <property type="match status" value="1"/>
</dbReference>
<feature type="domain" description="4Fe-4S ferredoxin-type" evidence="11">
    <location>
        <begin position="530"/>
        <end position="559"/>
    </location>
</feature>
<dbReference type="EC" id="1.1.2.4" evidence="10"/>
<dbReference type="Proteomes" id="UP000589620">
    <property type="component" value="Unassembled WGS sequence"/>
</dbReference>
<proteinExistence type="inferred from homology"/>
<keyword evidence="8" id="KW-0408">Iron</keyword>
<protein>
    <recommendedName>
        <fullName evidence="10">D-lactate dehydrogenase (cytochrome)</fullName>
        <ecNumber evidence="10">1.1.2.4</ecNumber>
    </recommendedName>
</protein>
<dbReference type="Pfam" id="PF01565">
    <property type="entry name" value="FAD_binding_4"/>
    <property type="match status" value="1"/>
</dbReference>
<dbReference type="SUPFAM" id="SSF56176">
    <property type="entry name" value="FAD-binding/transporter-associated domain-like"/>
    <property type="match status" value="1"/>
</dbReference>
<dbReference type="GO" id="GO:0051536">
    <property type="term" value="F:iron-sulfur cluster binding"/>
    <property type="evidence" value="ECO:0007669"/>
    <property type="project" value="UniProtKB-KW"/>
</dbReference>
<dbReference type="PROSITE" id="PS00198">
    <property type="entry name" value="4FE4S_FER_1"/>
    <property type="match status" value="1"/>
</dbReference>
<organism evidence="13 14">
    <name type="scientific">Leifsonia soli</name>
    <dbReference type="NCBI Taxonomy" id="582665"/>
    <lineage>
        <taxon>Bacteria</taxon>
        <taxon>Bacillati</taxon>
        <taxon>Actinomycetota</taxon>
        <taxon>Actinomycetes</taxon>
        <taxon>Micrococcales</taxon>
        <taxon>Microbacteriaceae</taxon>
        <taxon>Leifsonia</taxon>
    </lineage>
</organism>